<keyword evidence="7" id="KW-0328">Glycosyltransferase</keyword>
<evidence type="ECO:0000313" key="15">
    <source>
        <dbReference type="EMBL" id="VFJ46632.1"/>
    </source>
</evidence>
<comment type="pathway">
    <text evidence="2">Cofactor biosynthesis; NAD(+) biosynthesis; nicotinate D-ribonucleotide from quinolinate: step 1/1.</text>
</comment>
<dbReference type="InterPro" id="IPR036068">
    <property type="entry name" value="Nicotinate_pribotase-like_C"/>
</dbReference>
<dbReference type="AlphaFoldDB" id="A0A450S204"/>
<feature type="domain" description="Quinolinate phosphoribosyl transferase N-terminal" evidence="13">
    <location>
        <begin position="94"/>
        <end position="178"/>
    </location>
</feature>
<dbReference type="InterPro" id="IPR002638">
    <property type="entry name" value="Quinolinate_PRibosylTrfase_C"/>
</dbReference>
<dbReference type="EMBL" id="CAADFA010000038">
    <property type="protein sequence ID" value="VFJ46632.1"/>
    <property type="molecule type" value="Genomic_DNA"/>
</dbReference>
<evidence type="ECO:0000256" key="10">
    <source>
        <dbReference type="ARBA" id="ARBA00047445"/>
    </source>
</evidence>
<comment type="catalytic activity">
    <reaction evidence="10">
        <text>nicotinate beta-D-ribonucleotide + CO2 + diphosphate = quinolinate + 5-phospho-alpha-D-ribose 1-diphosphate + 2 H(+)</text>
        <dbReference type="Rhea" id="RHEA:12733"/>
        <dbReference type="ChEBI" id="CHEBI:15378"/>
        <dbReference type="ChEBI" id="CHEBI:16526"/>
        <dbReference type="ChEBI" id="CHEBI:29959"/>
        <dbReference type="ChEBI" id="CHEBI:33019"/>
        <dbReference type="ChEBI" id="CHEBI:57502"/>
        <dbReference type="ChEBI" id="CHEBI:58017"/>
        <dbReference type="EC" id="2.4.2.19"/>
    </reaction>
</comment>
<dbReference type="EC" id="2.4.2.19" evidence="5"/>
<dbReference type="GO" id="GO:0005737">
    <property type="term" value="C:cytoplasm"/>
    <property type="evidence" value="ECO:0007669"/>
    <property type="project" value="TreeGrafter"/>
</dbReference>
<evidence type="ECO:0000256" key="3">
    <source>
        <dbReference type="ARBA" id="ARBA00009400"/>
    </source>
</evidence>
<evidence type="ECO:0000313" key="16">
    <source>
        <dbReference type="EMBL" id="VFK06852.1"/>
    </source>
</evidence>
<evidence type="ECO:0000256" key="6">
    <source>
        <dbReference type="ARBA" id="ARBA00022642"/>
    </source>
</evidence>
<keyword evidence="8" id="KW-0808">Transferase</keyword>
<dbReference type="GO" id="GO:0034213">
    <property type="term" value="P:quinolinate catabolic process"/>
    <property type="evidence" value="ECO:0007669"/>
    <property type="project" value="TreeGrafter"/>
</dbReference>
<dbReference type="Pfam" id="PF02749">
    <property type="entry name" value="QRPTase_N"/>
    <property type="match status" value="1"/>
</dbReference>
<organism evidence="14">
    <name type="scientific">Candidatus Kentrum sp. FM</name>
    <dbReference type="NCBI Taxonomy" id="2126340"/>
    <lineage>
        <taxon>Bacteria</taxon>
        <taxon>Pseudomonadati</taxon>
        <taxon>Pseudomonadota</taxon>
        <taxon>Gammaproteobacteria</taxon>
        <taxon>Candidatus Kentrum</taxon>
    </lineage>
</organism>
<evidence type="ECO:0000256" key="8">
    <source>
        <dbReference type="ARBA" id="ARBA00022679"/>
    </source>
</evidence>
<evidence type="ECO:0000256" key="1">
    <source>
        <dbReference type="ARBA" id="ARBA00003237"/>
    </source>
</evidence>
<dbReference type="InterPro" id="IPR022412">
    <property type="entry name" value="Quinolinate_PRibosylTrfase_N"/>
</dbReference>
<dbReference type="Gene3D" id="3.20.20.70">
    <property type="entry name" value="Aldolase class I"/>
    <property type="match status" value="1"/>
</dbReference>
<keyword evidence="6" id="KW-0662">Pyridine nucleotide biosynthesis</keyword>
<dbReference type="SUPFAM" id="SSF54675">
    <property type="entry name" value="Nicotinate/Quinolinate PRTase N-terminal domain-like"/>
    <property type="match status" value="1"/>
</dbReference>
<dbReference type="CDD" id="cd01572">
    <property type="entry name" value="QPRTase"/>
    <property type="match status" value="1"/>
</dbReference>
<dbReference type="EMBL" id="CAADEZ010000028">
    <property type="protein sequence ID" value="VFJ45673.1"/>
    <property type="molecule type" value="Genomic_DNA"/>
</dbReference>
<dbReference type="FunFam" id="3.90.1170.20:FF:000001">
    <property type="entry name" value="Nicotinate-nucleotide diphosphorylase (Carboxylating)"/>
    <property type="match status" value="1"/>
</dbReference>
<dbReference type="NCBIfam" id="TIGR00078">
    <property type="entry name" value="nadC"/>
    <property type="match status" value="1"/>
</dbReference>
<proteinExistence type="inferred from homology"/>
<sequence>MYAFHAAISIRYWFAIAIDIAIRYRYRSYPALSIASSDIDSDPERTTTPVAACRAVSFVDRQWNEVAVQNMIHIPDDITETVGRALAEDVGSGDITGALLPADLQASAELISRESAVLCGIPWFDAVFAQLCARIETDWALADGADITANQTICRLTGPAAPLLTGERTALNFLQTLSGTATLAREYANAVRGTGTRILDTRKTLPGLRTAQKYAVRCGGCHNHRLGLYDGVLIKENHILAAGSLPTAVRLARAGNPGIPVEVEVESLEELRAALASGADIILLDNLPIETIKEAVAINAGQAKLEISGGVERQELWRLARTGADYISVGSLTKHVRAVDFSLRVTPDRFPGQPSR</sequence>
<accession>A0A450S204</accession>
<dbReference type="Pfam" id="PF01729">
    <property type="entry name" value="QRPTase_C"/>
    <property type="match status" value="1"/>
</dbReference>
<dbReference type="EMBL" id="CAADFL010000026">
    <property type="protein sequence ID" value="VFK06852.1"/>
    <property type="molecule type" value="Genomic_DNA"/>
</dbReference>
<dbReference type="PANTHER" id="PTHR32179:SF3">
    <property type="entry name" value="NICOTINATE-NUCLEOTIDE PYROPHOSPHORYLASE [CARBOXYLATING]"/>
    <property type="match status" value="1"/>
</dbReference>
<evidence type="ECO:0000256" key="2">
    <source>
        <dbReference type="ARBA" id="ARBA00004893"/>
    </source>
</evidence>
<dbReference type="Gene3D" id="3.90.1170.20">
    <property type="entry name" value="Quinolinate phosphoribosyl transferase, N-terminal domain"/>
    <property type="match status" value="1"/>
</dbReference>
<reference evidence="14" key="1">
    <citation type="submission" date="2019-02" db="EMBL/GenBank/DDBJ databases">
        <authorList>
            <person name="Gruber-Vodicka R. H."/>
            <person name="Seah K. B. B."/>
        </authorList>
    </citation>
    <scope>NUCLEOTIDE SEQUENCE</scope>
    <source>
        <strain evidence="14">BECK_BZ163</strain>
        <strain evidence="16">BECK_BZ164</strain>
        <strain evidence="15">BECK_BZ165</strain>
    </source>
</reference>
<evidence type="ECO:0000256" key="11">
    <source>
        <dbReference type="ARBA" id="ARBA00069173"/>
    </source>
</evidence>
<evidence type="ECO:0000256" key="5">
    <source>
        <dbReference type="ARBA" id="ARBA00011944"/>
    </source>
</evidence>
<name>A0A450S204_9GAMM</name>
<feature type="domain" description="Quinolinate phosphoribosyl transferase C-terminal" evidence="12">
    <location>
        <begin position="181"/>
        <end position="344"/>
    </location>
</feature>
<dbReference type="UniPathway" id="UPA00253">
    <property type="reaction ID" value="UER00331"/>
</dbReference>
<dbReference type="SUPFAM" id="SSF51690">
    <property type="entry name" value="Nicotinate/Quinolinate PRTase C-terminal domain-like"/>
    <property type="match status" value="1"/>
</dbReference>
<comment type="subunit">
    <text evidence="4">Hexamer formed by 3 homodimers.</text>
</comment>
<dbReference type="InterPro" id="IPR013785">
    <property type="entry name" value="Aldolase_TIM"/>
</dbReference>
<dbReference type="InterPro" id="IPR027277">
    <property type="entry name" value="NadC/ModD"/>
</dbReference>
<dbReference type="FunFam" id="3.20.20.70:FF:000030">
    <property type="entry name" value="Nicotinate-nucleotide pyrophosphorylase, carboxylating"/>
    <property type="match status" value="1"/>
</dbReference>
<comment type="similarity">
    <text evidence="3">Belongs to the NadC/ModD family.</text>
</comment>
<dbReference type="PANTHER" id="PTHR32179">
    <property type="entry name" value="NICOTINATE-NUCLEOTIDE PYROPHOSPHORYLASE [CARBOXYLATING]"/>
    <property type="match status" value="1"/>
</dbReference>
<comment type="function">
    <text evidence="1">Involved in the catabolism of quinolinic acid (QA).</text>
</comment>
<evidence type="ECO:0000256" key="7">
    <source>
        <dbReference type="ARBA" id="ARBA00022676"/>
    </source>
</evidence>
<protein>
    <recommendedName>
        <fullName evidence="11">Probable nicotinate-nucleotide pyrophosphorylase [carboxylating]</fullName>
        <ecNumber evidence="5">2.4.2.19</ecNumber>
    </recommendedName>
    <alternativeName>
        <fullName evidence="9">Quinolinate phosphoribosyltransferase [decarboxylating]</fullName>
    </alternativeName>
</protein>
<gene>
    <name evidence="14" type="ORF">BECKFM1743A_GA0114220_1002814</name>
    <name evidence="16" type="ORF">BECKFM1743B_GA0114221_1002613</name>
    <name evidence="15" type="ORF">BECKFM1743C_GA0114222_100382</name>
</gene>
<dbReference type="GO" id="GO:0009435">
    <property type="term" value="P:NAD+ biosynthetic process"/>
    <property type="evidence" value="ECO:0007669"/>
    <property type="project" value="UniProtKB-UniPathway"/>
</dbReference>
<evidence type="ECO:0000313" key="14">
    <source>
        <dbReference type="EMBL" id="VFJ45673.1"/>
    </source>
</evidence>
<evidence type="ECO:0000259" key="12">
    <source>
        <dbReference type="Pfam" id="PF01729"/>
    </source>
</evidence>
<evidence type="ECO:0000256" key="4">
    <source>
        <dbReference type="ARBA" id="ARBA00011218"/>
    </source>
</evidence>
<evidence type="ECO:0000256" key="9">
    <source>
        <dbReference type="ARBA" id="ARBA00033102"/>
    </source>
</evidence>
<dbReference type="GO" id="GO:0004514">
    <property type="term" value="F:nicotinate-nucleotide diphosphorylase (carboxylating) activity"/>
    <property type="evidence" value="ECO:0007669"/>
    <property type="project" value="UniProtKB-EC"/>
</dbReference>
<dbReference type="InterPro" id="IPR004393">
    <property type="entry name" value="NadC"/>
</dbReference>
<dbReference type="InterPro" id="IPR037128">
    <property type="entry name" value="Quinolinate_PRibosylTase_N_sf"/>
</dbReference>
<evidence type="ECO:0000259" key="13">
    <source>
        <dbReference type="Pfam" id="PF02749"/>
    </source>
</evidence>